<protein>
    <submittedName>
        <fullName evidence="7">Radical SAM protein with 4Fe4S-binding SPASM domain</fullName>
    </submittedName>
</protein>
<evidence type="ECO:0000256" key="2">
    <source>
        <dbReference type="ARBA" id="ARBA00022723"/>
    </source>
</evidence>
<keyword evidence="5" id="KW-0802">TPR repeat</keyword>
<dbReference type="SFLD" id="SFLDG01067">
    <property type="entry name" value="SPASM/twitch_domain_containing"/>
    <property type="match status" value="1"/>
</dbReference>
<dbReference type="InterPro" id="IPR006638">
    <property type="entry name" value="Elp3/MiaA/NifB-like_rSAM"/>
</dbReference>
<dbReference type="SUPFAM" id="SSF102114">
    <property type="entry name" value="Radical SAM enzymes"/>
    <property type="match status" value="1"/>
</dbReference>
<evidence type="ECO:0000313" key="8">
    <source>
        <dbReference type="Proteomes" id="UP000253034"/>
    </source>
</evidence>
<evidence type="ECO:0000259" key="6">
    <source>
        <dbReference type="PROSITE" id="PS51918"/>
    </source>
</evidence>
<dbReference type="Gene3D" id="3.20.20.70">
    <property type="entry name" value="Aldolase class I"/>
    <property type="match status" value="1"/>
</dbReference>
<keyword evidence="3" id="KW-0408">Iron</keyword>
<dbReference type="SUPFAM" id="SSF48452">
    <property type="entry name" value="TPR-like"/>
    <property type="match status" value="1"/>
</dbReference>
<keyword evidence="8" id="KW-1185">Reference proteome</keyword>
<dbReference type="CDD" id="cd01335">
    <property type="entry name" value="Radical_SAM"/>
    <property type="match status" value="1"/>
</dbReference>
<dbReference type="AlphaFoldDB" id="A0A369AXP2"/>
<dbReference type="PROSITE" id="PS50005">
    <property type="entry name" value="TPR"/>
    <property type="match status" value="1"/>
</dbReference>
<dbReference type="InterPro" id="IPR023885">
    <property type="entry name" value="4Fe4S-binding_SPASM_dom"/>
</dbReference>
<organism evidence="7 8">
    <name type="scientific">Anaerobacterium chartisolvens</name>
    <dbReference type="NCBI Taxonomy" id="1297424"/>
    <lineage>
        <taxon>Bacteria</taxon>
        <taxon>Bacillati</taxon>
        <taxon>Bacillota</taxon>
        <taxon>Clostridia</taxon>
        <taxon>Eubacteriales</taxon>
        <taxon>Oscillospiraceae</taxon>
        <taxon>Anaerobacterium</taxon>
    </lineage>
</organism>
<feature type="repeat" description="TPR" evidence="5">
    <location>
        <begin position="357"/>
        <end position="390"/>
    </location>
</feature>
<dbReference type="PANTHER" id="PTHR11228:SF7">
    <property type="entry name" value="PQQA PEPTIDE CYCLASE"/>
    <property type="match status" value="1"/>
</dbReference>
<dbReference type="Pfam" id="PF13186">
    <property type="entry name" value="SPASM"/>
    <property type="match status" value="1"/>
</dbReference>
<proteinExistence type="predicted"/>
<dbReference type="GO" id="GO:0046872">
    <property type="term" value="F:metal ion binding"/>
    <property type="evidence" value="ECO:0007669"/>
    <property type="project" value="UniProtKB-KW"/>
</dbReference>
<keyword evidence="4" id="KW-0411">Iron-sulfur</keyword>
<accession>A0A369AXP2</accession>
<dbReference type="InterPro" id="IPR050377">
    <property type="entry name" value="Radical_SAM_PqqE_MftC-like"/>
</dbReference>
<comment type="caution">
    <text evidence="7">The sequence shown here is derived from an EMBL/GenBank/DDBJ whole genome shotgun (WGS) entry which is preliminary data.</text>
</comment>
<dbReference type="PROSITE" id="PS51918">
    <property type="entry name" value="RADICAL_SAM"/>
    <property type="match status" value="1"/>
</dbReference>
<feature type="domain" description="Radical SAM core" evidence="6">
    <location>
        <begin position="2"/>
        <end position="218"/>
    </location>
</feature>
<dbReference type="InterPro" id="IPR019734">
    <property type="entry name" value="TPR_rpt"/>
</dbReference>
<reference evidence="7 8" key="1">
    <citation type="submission" date="2018-07" db="EMBL/GenBank/DDBJ databases">
        <title>Genomic Encyclopedia of Type Strains, Phase IV (KMG-IV): sequencing the most valuable type-strain genomes for metagenomic binning, comparative biology and taxonomic classification.</title>
        <authorList>
            <person name="Goeker M."/>
        </authorList>
    </citation>
    <scope>NUCLEOTIDE SEQUENCE [LARGE SCALE GENOMIC DNA]</scope>
    <source>
        <strain evidence="7 8">DSM 27016</strain>
    </source>
</reference>
<gene>
    <name evidence="7" type="ORF">DFR58_11934</name>
</gene>
<dbReference type="Pfam" id="PF04055">
    <property type="entry name" value="Radical_SAM"/>
    <property type="match status" value="1"/>
</dbReference>
<dbReference type="GO" id="GO:0003824">
    <property type="term" value="F:catalytic activity"/>
    <property type="evidence" value="ECO:0007669"/>
    <property type="project" value="InterPro"/>
</dbReference>
<evidence type="ECO:0000256" key="5">
    <source>
        <dbReference type="PROSITE-ProRule" id="PRU00339"/>
    </source>
</evidence>
<dbReference type="SFLD" id="SFLDS00029">
    <property type="entry name" value="Radical_SAM"/>
    <property type="match status" value="1"/>
</dbReference>
<dbReference type="Proteomes" id="UP000253034">
    <property type="component" value="Unassembled WGS sequence"/>
</dbReference>
<dbReference type="SMART" id="SM00729">
    <property type="entry name" value="Elp3"/>
    <property type="match status" value="1"/>
</dbReference>
<sequence length="507" mass="57264">MEFKPLAAVWEITMGCNMRCKHCGSACKTAQKGELSTREALKLCDELAELGLKWVTVSGGEALTRNDWHVIAGRLSQNGVTPQLITNAWLVDSEIVELAERAGIGTFAISLDGIKETHDFMRMEGSFKRVMKGFELLKGTSLVPAAITTVTNTNVKQLEQMKEILLEKGVKLWQIQIGLPMGNFAENKSLLLEPEYVDTIIDFAYDMLSEDKIDMFLADCIGYYNLKEIAVRSKTFSAENTHWQGCTAGKQSMGILHNGDILGCTSIRDRKFIEGNIRYRSLKEIWNDENSFRWSRGLSKEKLSGLCKKCGYGDLCLGGCPNTRLTINDDIYSENHYCSYNQAMRKTGERISRINDSSKLFHMGKRLIEREEYQIAEMVMAKAVSMEPQNIDFLNNYGFVSYMLQNYNDAYDANRRALEINRGNIYANKGMGLTLVKLGRLEDGIGFLKRSAALTTTDYMVPYYDLALTLIQNNRSREAEEIIEEGKRKSPDFVPMSEALYGIMAQT</sequence>
<keyword evidence="2" id="KW-0479">Metal-binding</keyword>
<dbReference type="InterPro" id="IPR007197">
    <property type="entry name" value="rSAM"/>
</dbReference>
<dbReference type="NCBIfam" id="TIGR04085">
    <property type="entry name" value="rSAM_more_4Fe4S"/>
    <property type="match status" value="1"/>
</dbReference>
<keyword evidence="1" id="KW-0949">S-adenosyl-L-methionine</keyword>
<evidence type="ECO:0000256" key="3">
    <source>
        <dbReference type="ARBA" id="ARBA00023004"/>
    </source>
</evidence>
<dbReference type="InterPro" id="IPR058240">
    <property type="entry name" value="rSAM_sf"/>
</dbReference>
<dbReference type="InterPro" id="IPR011990">
    <property type="entry name" value="TPR-like_helical_dom_sf"/>
</dbReference>
<name>A0A369AXP2_9FIRM</name>
<evidence type="ECO:0000256" key="4">
    <source>
        <dbReference type="ARBA" id="ARBA00023014"/>
    </source>
</evidence>
<evidence type="ECO:0000256" key="1">
    <source>
        <dbReference type="ARBA" id="ARBA00022691"/>
    </source>
</evidence>
<dbReference type="GO" id="GO:0051536">
    <property type="term" value="F:iron-sulfur cluster binding"/>
    <property type="evidence" value="ECO:0007669"/>
    <property type="project" value="UniProtKB-KW"/>
</dbReference>
<dbReference type="Gene3D" id="1.25.40.10">
    <property type="entry name" value="Tetratricopeptide repeat domain"/>
    <property type="match status" value="1"/>
</dbReference>
<dbReference type="EMBL" id="QPJT01000019">
    <property type="protein sequence ID" value="RCX12977.1"/>
    <property type="molecule type" value="Genomic_DNA"/>
</dbReference>
<dbReference type="RefSeq" id="WP_242987668.1">
    <property type="nucleotide sequence ID" value="NZ_QPJT01000019.1"/>
</dbReference>
<evidence type="ECO:0000313" key="7">
    <source>
        <dbReference type="EMBL" id="RCX12977.1"/>
    </source>
</evidence>
<dbReference type="InterPro" id="IPR013785">
    <property type="entry name" value="Aldolase_TIM"/>
</dbReference>
<dbReference type="SFLD" id="SFLDG01386">
    <property type="entry name" value="main_SPASM_domain-containing"/>
    <property type="match status" value="1"/>
</dbReference>
<dbReference type="PANTHER" id="PTHR11228">
    <property type="entry name" value="RADICAL SAM DOMAIN PROTEIN"/>
    <property type="match status" value="1"/>
</dbReference>